<keyword evidence="2" id="KW-1185">Reference proteome</keyword>
<sequence>MVLRGRKEDPVPDPVVDLRRYFSRFFKNDQSDVGEFQKDHFSRHEICWHHFVFKERICSSELPILCSGYTVFRSHQMIKYFHLFELNQDIKSNSGSNPPNSYITLNSGTCVHKEKKAFECVLSCLYKMFQAKKLTWITALLLEGLAMSSSGPGCRELSNWLYLHFPER</sequence>
<organism evidence="1 2">
    <name type="scientific">Anisodus acutangulus</name>
    <dbReference type="NCBI Taxonomy" id="402998"/>
    <lineage>
        <taxon>Eukaryota</taxon>
        <taxon>Viridiplantae</taxon>
        <taxon>Streptophyta</taxon>
        <taxon>Embryophyta</taxon>
        <taxon>Tracheophyta</taxon>
        <taxon>Spermatophyta</taxon>
        <taxon>Magnoliopsida</taxon>
        <taxon>eudicotyledons</taxon>
        <taxon>Gunneridae</taxon>
        <taxon>Pentapetalae</taxon>
        <taxon>asterids</taxon>
        <taxon>lamiids</taxon>
        <taxon>Solanales</taxon>
        <taxon>Solanaceae</taxon>
        <taxon>Solanoideae</taxon>
        <taxon>Hyoscyameae</taxon>
        <taxon>Anisodus</taxon>
    </lineage>
</organism>
<name>A0A9Q1MDP4_9SOLA</name>
<dbReference type="AlphaFoldDB" id="A0A9Q1MDP4"/>
<dbReference type="Proteomes" id="UP001152561">
    <property type="component" value="Unassembled WGS sequence"/>
</dbReference>
<protein>
    <submittedName>
        <fullName evidence="1">Uncharacterized protein</fullName>
    </submittedName>
</protein>
<gene>
    <name evidence="1" type="ORF">K7X08_023118</name>
</gene>
<accession>A0A9Q1MDP4</accession>
<dbReference type="EMBL" id="JAJAGQ010000008">
    <property type="protein sequence ID" value="KAJ8556360.1"/>
    <property type="molecule type" value="Genomic_DNA"/>
</dbReference>
<comment type="caution">
    <text evidence="1">The sequence shown here is derived from an EMBL/GenBank/DDBJ whole genome shotgun (WGS) entry which is preliminary data.</text>
</comment>
<evidence type="ECO:0000313" key="1">
    <source>
        <dbReference type="EMBL" id="KAJ8556360.1"/>
    </source>
</evidence>
<reference evidence="2" key="1">
    <citation type="journal article" date="2023" name="Proc. Natl. Acad. Sci. U.S.A.">
        <title>Genomic and structural basis for evolution of tropane alkaloid biosynthesis.</title>
        <authorList>
            <person name="Wanga Y.-J."/>
            <person name="Taina T."/>
            <person name="Yua J.-Y."/>
            <person name="Lia J."/>
            <person name="Xua B."/>
            <person name="Chenc J."/>
            <person name="D'Auriad J.C."/>
            <person name="Huanga J.-P."/>
            <person name="Huanga S.-X."/>
        </authorList>
    </citation>
    <scope>NUCLEOTIDE SEQUENCE [LARGE SCALE GENOMIC DNA]</scope>
    <source>
        <strain evidence="2">cv. KIB-2019</strain>
    </source>
</reference>
<proteinExistence type="predicted"/>
<evidence type="ECO:0000313" key="2">
    <source>
        <dbReference type="Proteomes" id="UP001152561"/>
    </source>
</evidence>